<comment type="caution">
    <text evidence="4">The sequence shown here is derived from an EMBL/GenBank/DDBJ whole genome shotgun (WGS) entry which is preliminary data.</text>
</comment>
<dbReference type="Pfam" id="PF05036">
    <property type="entry name" value="SPOR"/>
    <property type="match status" value="1"/>
</dbReference>
<gene>
    <name evidence="4" type="ORF">GNP77_09435</name>
</gene>
<protein>
    <submittedName>
        <fullName evidence="4">Cell division protein FtsN</fullName>
    </submittedName>
</protein>
<dbReference type="GO" id="GO:0042834">
    <property type="term" value="F:peptidoglycan binding"/>
    <property type="evidence" value="ECO:0007669"/>
    <property type="project" value="InterPro"/>
</dbReference>
<dbReference type="AlphaFoldDB" id="A0A6N3YVB6"/>
<organism evidence="4 5">
    <name type="scientific">Aliivibrio fischeri</name>
    <name type="common">Vibrio fischeri</name>
    <dbReference type="NCBI Taxonomy" id="668"/>
    <lineage>
        <taxon>Bacteria</taxon>
        <taxon>Pseudomonadati</taxon>
        <taxon>Pseudomonadota</taxon>
        <taxon>Gammaproteobacteria</taxon>
        <taxon>Vibrionales</taxon>
        <taxon>Vibrionaceae</taxon>
        <taxon>Aliivibrio</taxon>
    </lineage>
</organism>
<feature type="transmembrane region" description="Helical" evidence="2">
    <location>
        <begin position="47"/>
        <end position="65"/>
    </location>
</feature>
<feature type="region of interest" description="Disordered" evidence="1">
    <location>
        <begin position="17"/>
        <end position="41"/>
    </location>
</feature>
<proteinExistence type="predicted"/>
<keyword evidence="4" id="KW-0132">Cell division</keyword>
<evidence type="ECO:0000313" key="5">
    <source>
        <dbReference type="Proteomes" id="UP000435323"/>
    </source>
</evidence>
<evidence type="ECO:0000256" key="1">
    <source>
        <dbReference type="SAM" id="MobiDB-lite"/>
    </source>
</evidence>
<dbReference type="InterPro" id="IPR007730">
    <property type="entry name" value="SPOR-like_dom"/>
</dbReference>
<reference evidence="4 5" key="1">
    <citation type="submission" date="2019-11" db="EMBL/GenBank/DDBJ databases">
        <title>Using colonization assays and comparative genomics to discover symbiosis behaviors and factors in Vibrio fischeri.</title>
        <authorList>
            <person name="Bongrand C."/>
            <person name="Moriano-Gutierrez S."/>
            <person name="Arevalo P."/>
            <person name="Mcfall-Ngai M."/>
            <person name="Visick K."/>
            <person name="Polz M.F."/>
            <person name="Ruby E.G."/>
        </authorList>
    </citation>
    <scope>NUCLEOTIDE SEQUENCE [LARGE SCALE GENOMIC DNA]</scope>
    <source>
        <strain evidence="5">emors.3.2</strain>
    </source>
</reference>
<dbReference type="Gene3D" id="3.30.70.1070">
    <property type="entry name" value="Sporulation related repeat"/>
    <property type="match status" value="1"/>
</dbReference>
<keyword evidence="2" id="KW-1133">Transmembrane helix</keyword>
<dbReference type="InterPro" id="IPR036680">
    <property type="entry name" value="SPOR-like_sf"/>
</dbReference>
<dbReference type="Proteomes" id="UP000435323">
    <property type="component" value="Unassembled WGS sequence"/>
</dbReference>
<accession>A0A6N3YVB6</accession>
<dbReference type="PANTHER" id="PTHR38687">
    <property type="entry name" value="CELL DIVISION PROTEIN DEDD-RELATED"/>
    <property type="match status" value="1"/>
</dbReference>
<evidence type="ECO:0000256" key="2">
    <source>
        <dbReference type="SAM" id="Phobius"/>
    </source>
</evidence>
<dbReference type="PANTHER" id="PTHR38687:SF2">
    <property type="entry name" value="CELL DIVISION PROTEIN FTSN"/>
    <property type="match status" value="1"/>
</dbReference>
<dbReference type="SUPFAM" id="SSF110997">
    <property type="entry name" value="Sporulation related repeat"/>
    <property type="match status" value="1"/>
</dbReference>
<name>A0A6N3YVB6_ALIFS</name>
<evidence type="ECO:0000259" key="3">
    <source>
        <dbReference type="PROSITE" id="PS51724"/>
    </source>
</evidence>
<sequence length="199" mass="22645">MNLCKVKIVANKDYVKRGRSPKKATKKTTKKKGAKQPMSNGSTPWKAVAVAALLVMVFGYALYFLNDSPEPEVKAPVTEVVPVKPKKTTSTEDIPPLPEEQWSYMDELPNKEITVEQKELKVSEIPYIMQCGAYKNRSQAEERKMNIAFQGITSTVRHAEGSSWYKVVLGPYKFKRDAEKDRHKLQRAKIEPCAIWKDQ</sequence>
<keyword evidence="2" id="KW-0812">Transmembrane</keyword>
<keyword evidence="4" id="KW-0131">Cell cycle</keyword>
<dbReference type="EMBL" id="WOBO01000008">
    <property type="protein sequence ID" value="MUK45602.1"/>
    <property type="molecule type" value="Genomic_DNA"/>
</dbReference>
<keyword evidence="2" id="KW-0472">Membrane</keyword>
<dbReference type="InterPro" id="IPR052521">
    <property type="entry name" value="Cell_div_SPOR-domain"/>
</dbReference>
<dbReference type="GO" id="GO:0051301">
    <property type="term" value="P:cell division"/>
    <property type="evidence" value="ECO:0007669"/>
    <property type="project" value="UniProtKB-KW"/>
</dbReference>
<dbReference type="PROSITE" id="PS51724">
    <property type="entry name" value="SPOR"/>
    <property type="match status" value="1"/>
</dbReference>
<feature type="domain" description="SPOR" evidence="3">
    <location>
        <begin position="121"/>
        <end position="199"/>
    </location>
</feature>
<feature type="compositionally biased region" description="Basic residues" evidence="1">
    <location>
        <begin position="17"/>
        <end position="34"/>
    </location>
</feature>
<evidence type="ECO:0000313" key="4">
    <source>
        <dbReference type="EMBL" id="MUK45602.1"/>
    </source>
</evidence>